<gene>
    <name evidence="1" type="ORF">CP258_06465</name>
</gene>
<sequence>MQCGSQRKAVVVSSGADAAGDSRGKFEMRPWTVLIIPSSPALVAELSPEDAPSRALCECARYIIESLSPTSIDIVGTCDTNFRTNLEGSLKAWGAPQVHVGKGFYLPELLARYVAQPFIAEHPRVGVTGIRPRLGEPRGGALTIVVVDGSAGLTGKAPLALIDGGEEIHQLMEKLLAWGPQVMRDDATKAKFTALLTKEGGGLVHPDLWHELSGLEIKESFLALSDSSLGVGRFVAVWQGDTAKRTTNTRYAE</sequence>
<name>A0AAU8Q850_CORPS</name>
<dbReference type="EMBL" id="CP003540">
    <property type="protein sequence ID" value="AFK16891.2"/>
    <property type="molecule type" value="Genomic_DNA"/>
</dbReference>
<dbReference type="KEGG" id="coe:CP258_06465"/>
<dbReference type="RefSeq" id="WP_048480958.1">
    <property type="nucleotide sequence ID" value="NC_017945.3"/>
</dbReference>
<dbReference type="AlphaFoldDB" id="A0AAU8Q850"/>
<reference evidence="1 2" key="1">
    <citation type="journal article" date="2013" name="J. Biotechnol.">
        <title>Genome sequence of Corynebacterium pseudotuberculosis biovar equi strain 258 and prediction of antigenic targets to improve biotechnological vaccine production.</title>
        <authorList>
            <person name="Soares S.C."/>
            <person name="Trost E."/>
            <person name="Ramos R.T."/>
            <person name="Carneiro A.R."/>
            <person name="Santos A.R."/>
            <person name="Pinto A.C."/>
            <person name="Barbosa E."/>
            <person name="Aburjaile F."/>
            <person name="Ali A."/>
            <person name="Diniz C.A."/>
            <person name="Hassan S.S."/>
            <person name="Fiaux K."/>
            <person name="Guimaraes L.C."/>
            <person name="Bakhtiar S.M."/>
            <person name="Pereira U."/>
            <person name="Almeida S.S."/>
            <person name="Abreu V.A."/>
            <person name="Rocha F.S."/>
            <person name="Dorella F.A."/>
            <person name="Miyoshi A."/>
            <person name="Silva A."/>
            <person name="Azevedo V."/>
            <person name="Tauch A."/>
        </authorList>
    </citation>
    <scope>NUCLEOTIDE SEQUENCE [LARGE SCALE GENOMIC DNA]</scope>
    <source>
        <strain evidence="1 2">258</strain>
    </source>
</reference>
<evidence type="ECO:0000313" key="1">
    <source>
        <dbReference type="EMBL" id="AFK16891.2"/>
    </source>
</evidence>
<proteinExistence type="predicted"/>
<evidence type="ECO:0000313" key="2">
    <source>
        <dbReference type="Proteomes" id="UP000006465"/>
    </source>
</evidence>
<organism evidence="1 2">
    <name type="scientific">Corynebacterium pseudotuberculosis 258</name>
    <dbReference type="NCBI Taxonomy" id="1168865"/>
    <lineage>
        <taxon>Bacteria</taxon>
        <taxon>Bacillati</taxon>
        <taxon>Actinomycetota</taxon>
        <taxon>Actinomycetes</taxon>
        <taxon>Mycobacteriales</taxon>
        <taxon>Corynebacteriaceae</taxon>
        <taxon>Corynebacterium</taxon>
    </lineage>
</organism>
<accession>A0AAU8Q850</accession>
<protein>
    <submittedName>
        <fullName evidence="1">Uncharacterized protein</fullName>
    </submittedName>
</protein>
<dbReference type="Proteomes" id="UP000006465">
    <property type="component" value="Chromosome"/>
</dbReference>